<protein>
    <submittedName>
        <fullName evidence="2">Uncharacterized protein</fullName>
    </submittedName>
</protein>
<reference evidence="2" key="1">
    <citation type="submission" date="2018-01" db="EMBL/GenBank/DDBJ databases">
        <authorList>
            <person name="Clerissi C."/>
        </authorList>
    </citation>
    <scope>NUCLEOTIDE SEQUENCE</scope>
    <source>
        <strain evidence="2">Cupriavidus taiwanensis STM 3521</strain>
    </source>
</reference>
<gene>
    <name evidence="2" type="ORF">CBM2589_B200091</name>
</gene>
<feature type="region of interest" description="Disordered" evidence="1">
    <location>
        <begin position="26"/>
        <end position="59"/>
    </location>
</feature>
<organism evidence="2">
    <name type="scientific">Cupriavidus taiwanensis</name>
    <dbReference type="NCBI Taxonomy" id="164546"/>
    <lineage>
        <taxon>Bacteria</taxon>
        <taxon>Pseudomonadati</taxon>
        <taxon>Pseudomonadota</taxon>
        <taxon>Betaproteobacteria</taxon>
        <taxon>Burkholderiales</taxon>
        <taxon>Burkholderiaceae</taxon>
        <taxon>Cupriavidus</taxon>
    </lineage>
</organism>
<name>A0A375BM99_9BURK</name>
<dbReference type="AlphaFoldDB" id="A0A375BM99"/>
<comment type="caution">
    <text evidence="2">The sequence shown here is derived from an EMBL/GenBank/DDBJ whole genome shotgun (WGS) entry which is preliminary data.</text>
</comment>
<sequence length="59" mass="6311">MVGCKGCIIVRNSRVALRAHRAGMVNSRVDSLPSANRRPDHGLAGGPQSSERSFHELVG</sequence>
<evidence type="ECO:0000256" key="1">
    <source>
        <dbReference type="SAM" id="MobiDB-lite"/>
    </source>
</evidence>
<accession>A0A375BM99</accession>
<dbReference type="Proteomes" id="UP000256297">
    <property type="component" value="Chromosome CBM2589_b"/>
</dbReference>
<dbReference type="EMBL" id="OFSP01000013">
    <property type="protein sequence ID" value="SOY47757.1"/>
    <property type="molecule type" value="Genomic_DNA"/>
</dbReference>
<proteinExistence type="predicted"/>
<evidence type="ECO:0000313" key="2">
    <source>
        <dbReference type="EMBL" id="SOY47757.1"/>
    </source>
</evidence>